<feature type="compositionally biased region" description="Basic and acidic residues" evidence="1">
    <location>
        <begin position="1"/>
        <end position="11"/>
    </location>
</feature>
<feature type="compositionally biased region" description="Polar residues" evidence="1">
    <location>
        <begin position="413"/>
        <end position="425"/>
    </location>
</feature>
<protein>
    <submittedName>
        <fullName evidence="2">Uncharacterized protein</fullName>
    </submittedName>
</protein>
<evidence type="ECO:0000313" key="2">
    <source>
        <dbReference type="EMBL" id="KAA1132230.1"/>
    </source>
</evidence>
<feature type="region of interest" description="Disordered" evidence="1">
    <location>
        <begin position="1"/>
        <end position="61"/>
    </location>
</feature>
<feature type="compositionally biased region" description="Acidic residues" evidence="1">
    <location>
        <begin position="192"/>
        <end position="206"/>
    </location>
</feature>
<evidence type="ECO:0000256" key="1">
    <source>
        <dbReference type="SAM" id="MobiDB-lite"/>
    </source>
</evidence>
<feature type="region of interest" description="Disordered" evidence="1">
    <location>
        <begin position="83"/>
        <end position="116"/>
    </location>
</feature>
<evidence type="ECO:0000313" key="3">
    <source>
        <dbReference type="Proteomes" id="UP000325313"/>
    </source>
</evidence>
<name>A0A5B0S2Q0_PUCGR</name>
<feature type="region of interest" description="Disordered" evidence="1">
    <location>
        <begin position="406"/>
        <end position="425"/>
    </location>
</feature>
<dbReference type="AlphaFoldDB" id="A0A5B0S2Q0"/>
<feature type="compositionally biased region" description="Polar residues" evidence="1">
    <location>
        <begin position="23"/>
        <end position="50"/>
    </location>
</feature>
<comment type="caution">
    <text evidence="2">The sequence shown here is derived from an EMBL/GenBank/DDBJ whole genome shotgun (WGS) entry which is preliminary data.</text>
</comment>
<proteinExistence type="predicted"/>
<feature type="region of interest" description="Disordered" evidence="1">
    <location>
        <begin position="190"/>
        <end position="247"/>
    </location>
</feature>
<feature type="region of interest" description="Disordered" evidence="1">
    <location>
        <begin position="273"/>
        <end position="313"/>
    </location>
</feature>
<dbReference type="Proteomes" id="UP000325313">
    <property type="component" value="Unassembled WGS sequence"/>
</dbReference>
<feature type="compositionally biased region" description="Polar residues" evidence="1">
    <location>
        <begin position="509"/>
        <end position="520"/>
    </location>
</feature>
<organism evidence="2 3">
    <name type="scientific">Puccinia graminis f. sp. tritici</name>
    <dbReference type="NCBI Taxonomy" id="56615"/>
    <lineage>
        <taxon>Eukaryota</taxon>
        <taxon>Fungi</taxon>
        <taxon>Dikarya</taxon>
        <taxon>Basidiomycota</taxon>
        <taxon>Pucciniomycotina</taxon>
        <taxon>Pucciniomycetes</taxon>
        <taxon>Pucciniales</taxon>
        <taxon>Pucciniaceae</taxon>
        <taxon>Puccinia</taxon>
    </lineage>
</organism>
<reference evidence="2 3" key="1">
    <citation type="submission" date="2019-05" db="EMBL/GenBank/DDBJ databases">
        <title>Emergence of the Ug99 lineage of the wheat stem rust pathogen through somatic hybridization.</title>
        <authorList>
            <person name="Li F."/>
            <person name="Upadhyaya N.M."/>
            <person name="Sperschneider J."/>
            <person name="Matny O."/>
            <person name="Nguyen-Phuc H."/>
            <person name="Mago R."/>
            <person name="Raley C."/>
            <person name="Miller M.E."/>
            <person name="Silverstein K.A.T."/>
            <person name="Henningsen E."/>
            <person name="Hirsch C.D."/>
            <person name="Visser B."/>
            <person name="Pretorius Z.A."/>
            <person name="Steffenson B.J."/>
            <person name="Schwessinger B."/>
            <person name="Dodds P.N."/>
            <person name="Figueroa M."/>
        </authorList>
    </citation>
    <scope>NUCLEOTIDE SEQUENCE [LARGE SCALE GENOMIC DNA]</scope>
    <source>
        <strain evidence="2 3">Ug99</strain>
    </source>
</reference>
<dbReference type="EMBL" id="VDEP01000088">
    <property type="protein sequence ID" value="KAA1132230.1"/>
    <property type="molecule type" value="Genomic_DNA"/>
</dbReference>
<sequence>MSSRDDQEHLQRNNAPRLRNKAAQPSNININITSKPHTQAHQRTNPSITSLGAPAHPSEKLTHASPLSLHHHFIIPLIIQTRPTEQPPGLPNPNSTIDSHLPPHQSSHPTPLDQKTKIECTPQPIDLLQEIERRQELKTIDPTLTFHHSLTTSYLLSKLALLLLRIKEADHPIRLDDEEEGAEDYQVRARVEEEEGEEDEEKESDQELYVVTDDGRKKTLSAESHEEAERGPIWSIEGKPLTRCNPKKEKGLGLEDYQEQLDRLLSLSIQTQLGSTRNSQQPQQQHKNTPQHRCRPPPVHPRGSHPLRFQSPAHSPLNSAFRQSIELVPQIIATLHKRNTTSNNRSPLTQLEEIEPIPSRTRSILPILTHSKIRNWFMRQTGLCSVEMGSAESLTDEGRTIFNELDPNAPFHESSNSALSHPSTLISDSHKSNSYLKLNQHGNLSAAADSLLSATQDLHHSPELVDYDALTLDRELSLKIKQTQEHLEASLKALKDLLIKTGSIGSGGNERSLSVNSSFTRPELNDRNHTQPQTQPTHQNRPIGSSQSSVITNASQMKSKPRVKLTQPATTISYLSSSTAAICHQRSPSRPNSNPK</sequence>
<feature type="compositionally biased region" description="Low complexity" evidence="1">
    <location>
        <begin position="530"/>
        <end position="542"/>
    </location>
</feature>
<gene>
    <name evidence="2" type="ORF">PGTUg99_001759</name>
</gene>
<feature type="region of interest" description="Disordered" evidence="1">
    <location>
        <begin position="505"/>
        <end position="568"/>
    </location>
</feature>
<feature type="compositionally biased region" description="Polar residues" evidence="1">
    <location>
        <begin position="92"/>
        <end position="109"/>
    </location>
</feature>
<accession>A0A5B0S2Q0</accession>
<feature type="compositionally biased region" description="Polar residues" evidence="1">
    <location>
        <begin position="543"/>
        <end position="558"/>
    </location>
</feature>